<evidence type="ECO:0000256" key="6">
    <source>
        <dbReference type="ARBA" id="ARBA00039131"/>
    </source>
</evidence>
<accession>A0AAV8VC43</accession>
<organism evidence="9 10">
    <name type="scientific">Exocentrus adspersus</name>
    <dbReference type="NCBI Taxonomy" id="1586481"/>
    <lineage>
        <taxon>Eukaryota</taxon>
        <taxon>Metazoa</taxon>
        <taxon>Ecdysozoa</taxon>
        <taxon>Arthropoda</taxon>
        <taxon>Hexapoda</taxon>
        <taxon>Insecta</taxon>
        <taxon>Pterygota</taxon>
        <taxon>Neoptera</taxon>
        <taxon>Endopterygota</taxon>
        <taxon>Coleoptera</taxon>
        <taxon>Polyphaga</taxon>
        <taxon>Cucujiformia</taxon>
        <taxon>Chrysomeloidea</taxon>
        <taxon>Cerambycidae</taxon>
        <taxon>Lamiinae</taxon>
        <taxon>Acanthocinini</taxon>
        <taxon>Exocentrus</taxon>
    </lineage>
</organism>
<comment type="caution">
    <text evidence="9">The sequence shown here is derived from an EMBL/GenBank/DDBJ whole genome shotgun (WGS) entry which is preliminary data.</text>
</comment>
<comment type="pathway">
    <text evidence="1">Protein modification; peptidyl-diphthamide biosynthesis.</text>
</comment>
<dbReference type="SMART" id="SM00320">
    <property type="entry name" value="WD40"/>
    <property type="match status" value="4"/>
</dbReference>
<dbReference type="PANTHER" id="PTHR46042">
    <property type="entry name" value="DIPHTHINE METHYLTRANSFERASE"/>
    <property type="match status" value="1"/>
</dbReference>
<dbReference type="InterPro" id="IPR015943">
    <property type="entry name" value="WD40/YVTN_repeat-like_dom_sf"/>
</dbReference>
<dbReference type="Pfam" id="PF00400">
    <property type="entry name" value="WD40"/>
    <property type="match status" value="1"/>
</dbReference>
<reference evidence="9 10" key="1">
    <citation type="journal article" date="2023" name="Insect Mol. Biol.">
        <title>Genome sequencing provides insights into the evolution of gene families encoding plant cell wall-degrading enzymes in longhorned beetles.</title>
        <authorList>
            <person name="Shin N.R."/>
            <person name="Okamura Y."/>
            <person name="Kirsch R."/>
            <person name="Pauchet Y."/>
        </authorList>
    </citation>
    <scope>NUCLEOTIDE SEQUENCE [LARGE SCALE GENOMIC DNA]</scope>
    <source>
        <strain evidence="9">EAD_L_NR</strain>
    </source>
</reference>
<dbReference type="InterPro" id="IPR036322">
    <property type="entry name" value="WD40_repeat_dom_sf"/>
</dbReference>
<evidence type="ECO:0000256" key="1">
    <source>
        <dbReference type="ARBA" id="ARBA00005156"/>
    </source>
</evidence>
<dbReference type="InterPro" id="IPR052415">
    <property type="entry name" value="Diphthine_MTase"/>
</dbReference>
<protein>
    <recommendedName>
        <fullName evidence="6">methylated diphthine methylhydrolase</fullName>
        <ecNumber evidence="6">3.1.1.97</ecNumber>
    </recommendedName>
</protein>
<dbReference type="PROSITE" id="PS00678">
    <property type="entry name" value="WD_REPEATS_1"/>
    <property type="match status" value="1"/>
</dbReference>
<name>A0AAV8VC43_9CUCU</name>
<evidence type="ECO:0000256" key="2">
    <source>
        <dbReference type="ARBA" id="ARBA00022574"/>
    </source>
</evidence>
<dbReference type="InterPro" id="IPR019775">
    <property type="entry name" value="WD40_repeat_CS"/>
</dbReference>
<evidence type="ECO:0000256" key="3">
    <source>
        <dbReference type="ARBA" id="ARBA00022737"/>
    </source>
</evidence>
<dbReference type="GO" id="GO:0017183">
    <property type="term" value="P:protein histidyl modification to diphthamide"/>
    <property type="evidence" value="ECO:0007669"/>
    <property type="project" value="TreeGrafter"/>
</dbReference>
<keyword evidence="2 8" id="KW-0853">WD repeat</keyword>
<evidence type="ECO:0000256" key="8">
    <source>
        <dbReference type="PROSITE-ProRule" id="PRU00221"/>
    </source>
</evidence>
<dbReference type="Proteomes" id="UP001159042">
    <property type="component" value="Unassembled WGS sequence"/>
</dbReference>
<proteinExistence type="inferred from homology"/>
<evidence type="ECO:0000256" key="7">
    <source>
        <dbReference type="ARBA" id="ARBA00047551"/>
    </source>
</evidence>
<feature type="repeat" description="WD" evidence="8">
    <location>
        <begin position="225"/>
        <end position="267"/>
    </location>
</feature>
<comment type="similarity">
    <text evidence="5">Belongs to the DPH7 family.</text>
</comment>
<dbReference type="GO" id="GO:0005737">
    <property type="term" value="C:cytoplasm"/>
    <property type="evidence" value="ECO:0007669"/>
    <property type="project" value="TreeGrafter"/>
</dbReference>
<comment type="catalytic activity">
    <reaction evidence="7">
        <text>diphthine methyl ester-[translation elongation factor 2] + H2O = diphthine-[translation elongation factor 2] + methanol + H(+)</text>
        <dbReference type="Rhea" id="RHEA:42656"/>
        <dbReference type="Rhea" id="RHEA-COMP:10172"/>
        <dbReference type="Rhea" id="RHEA-COMP:10173"/>
        <dbReference type="ChEBI" id="CHEBI:15377"/>
        <dbReference type="ChEBI" id="CHEBI:15378"/>
        <dbReference type="ChEBI" id="CHEBI:17790"/>
        <dbReference type="ChEBI" id="CHEBI:79005"/>
        <dbReference type="ChEBI" id="CHEBI:82696"/>
        <dbReference type="EC" id="3.1.1.97"/>
    </reaction>
</comment>
<dbReference type="SUPFAM" id="SSF50978">
    <property type="entry name" value="WD40 repeat-like"/>
    <property type="match status" value="1"/>
</dbReference>
<dbReference type="GO" id="GO:0061685">
    <property type="term" value="F:diphthine methylesterase activity"/>
    <property type="evidence" value="ECO:0007669"/>
    <property type="project" value="UniProtKB-EC"/>
</dbReference>
<sequence length="379" mass="43076">MSESETYLSKHIYTLFSFDTEYCADSVEWCPHKPNQNVFVCANYQLQVVQSEGEEKKRRLGRILLFSVKEHDSLILHQTIDTAGVLDQKWCHSIVNGYSLLGVVNSINMVEVYKLKSDKIEIELVTSIKNVCDCDDALILSLDWSTGVHGSQEPEIICSDSKGGIHLMKLVNNSLVLLNTWHGHKFEAWISAFYYWDTNIFFSGGDDGIFLKFDKRVGNQIVGKNQSHHAGVTSLHTSCFKENILVSGSYDENIRLWDIRNIKNEVNSSHMPGPVWRVKWNPFYENYLLAVCMMGGVHILDVEYSKIDIIGSYHEHKSISYGADWSYLDSECGEKNASKRSGIIATCSFYDHLLCVSKYVTDTRIHSQQSDLTDVQGTI</sequence>
<keyword evidence="10" id="KW-1185">Reference proteome</keyword>
<dbReference type="Gene3D" id="2.130.10.10">
    <property type="entry name" value="YVTN repeat-like/Quinoprotein amine dehydrogenase"/>
    <property type="match status" value="1"/>
</dbReference>
<evidence type="ECO:0000256" key="4">
    <source>
        <dbReference type="ARBA" id="ARBA00022801"/>
    </source>
</evidence>
<keyword evidence="3" id="KW-0677">Repeat</keyword>
<gene>
    <name evidence="9" type="ORF">NQ315_005999</name>
</gene>
<dbReference type="EC" id="3.1.1.97" evidence="6"/>
<dbReference type="EMBL" id="JANEYG010000170">
    <property type="protein sequence ID" value="KAJ8911653.1"/>
    <property type="molecule type" value="Genomic_DNA"/>
</dbReference>
<evidence type="ECO:0000313" key="10">
    <source>
        <dbReference type="Proteomes" id="UP001159042"/>
    </source>
</evidence>
<dbReference type="PANTHER" id="PTHR46042:SF1">
    <property type="entry name" value="DIPHTHINE METHYLTRANSFERASE"/>
    <property type="match status" value="1"/>
</dbReference>
<evidence type="ECO:0000256" key="5">
    <source>
        <dbReference type="ARBA" id="ARBA00038092"/>
    </source>
</evidence>
<dbReference type="PROSITE" id="PS50294">
    <property type="entry name" value="WD_REPEATS_REGION"/>
    <property type="match status" value="1"/>
</dbReference>
<dbReference type="AlphaFoldDB" id="A0AAV8VC43"/>
<evidence type="ECO:0000313" key="9">
    <source>
        <dbReference type="EMBL" id="KAJ8911653.1"/>
    </source>
</evidence>
<dbReference type="PROSITE" id="PS50082">
    <property type="entry name" value="WD_REPEATS_2"/>
    <property type="match status" value="1"/>
</dbReference>
<keyword evidence="4" id="KW-0378">Hydrolase</keyword>
<dbReference type="InterPro" id="IPR001680">
    <property type="entry name" value="WD40_rpt"/>
</dbReference>